<dbReference type="Pfam" id="PF25564">
    <property type="entry name" value="DUF7933"/>
    <property type="match status" value="13"/>
</dbReference>
<dbReference type="InterPro" id="IPR008966">
    <property type="entry name" value="Adhesion_dom_sf"/>
</dbReference>
<evidence type="ECO:0000259" key="3">
    <source>
        <dbReference type="Pfam" id="PF19076"/>
    </source>
</evidence>
<feature type="compositionally biased region" description="Polar residues" evidence="1">
    <location>
        <begin position="3760"/>
        <end position="3770"/>
    </location>
</feature>
<feature type="domain" description="DUF11" evidence="2">
    <location>
        <begin position="3050"/>
        <end position="3148"/>
    </location>
</feature>
<dbReference type="Gene3D" id="2.60.40.740">
    <property type="match status" value="13"/>
</dbReference>
<feature type="domain" description="DUF11" evidence="2">
    <location>
        <begin position="4572"/>
        <end position="4680"/>
    </location>
</feature>
<feature type="domain" description="DUF7933" evidence="5">
    <location>
        <begin position="1261"/>
        <end position="1386"/>
    </location>
</feature>
<dbReference type="PANTHER" id="PTHR34819">
    <property type="entry name" value="LARGE CYSTEINE-RICH PERIPLASMIC PROTEIN OMCB"/>
    <property type="match status" value="1"/>
</dbReference>
<feature type="domain" description="DUF11" evidence="2">
    <location>
        <begin position="3348"/>
        <end position="3451"/>
    </location>
</feature>
<feature type="domain" description="DUF11" evidence="2">
    <location>
        <begin position="5653"/>
        <end position="5757"/>
    </location>
</feature>
<feature type="domain" description="DUF11" evidence="2">
    <location>
        <begin position="4431"/>
        <end position="4529"/>
    </location>
</feature>
<feature type="region of interest" description="Disordered" evidence="1">
    <location>
        <begin position="4821"/>
        <end position="4857"/>
    </location>
</feature>
<feature type="domain" description="DUF11" evidence="2">
    <location>
        <begin position="3191"/>
        <end position="3299"/>
    </location>
</feature>
<feature type="domain" description="DUF11" evidence="2">
    <location>
        <begin position="3966"/>
        <end position="4087"/>
    </location>
</feature>
<dbReference type="InterPro" id="IPR057693">
    <property type="entry name" value="DUF7933"/>
</dbReference>
<feature type="domain" description="DUF11" evidence="2">
    <location>
        <begin position="6494"/>
        <end position="6602"/>
    </location>
</feature>
<feature type="compositionally biased region" description="Polar residues" evidence="1">
    <location>
        <begin position="2381"/>
        <end position="2394"/>
    </location>
</feature>
<feature type="compositionally biased region" description="Polar residues" evidence="1">
    <location>
        <begin position="3285"/>
        <end position="3299"/>
    </location>
</feature>
<feature type="domain" description="DUF7933" evidence="5">
    <location>
        <begin position="1657"/>
        <end position="1786"/>
    </location>
</feature>
<dbReference type="Pfam" id="PF24346">
    <property type="entry name" value="DUF7507"/>
    <property type="match status" value="13"/>
</dbReference>
<dbReference type="InterPro" id="IPR006626">
    <property type="entry name" value="PbH1"/>
</dbReference>
<feature type="region of interest" description="Disordered" evidence="1">
    <location>
        <begin position="1370"/>
        <end position="1389"/>
    </location>
</feature>
<feature type="domain" description="DUF7933" evidence="5">
    <location>
        <begin position="992"/>
        <end position="1128"/>
    </location>
</feature>
<feature type="domain" description="DUF7933" evidence="5">
    <location>
        <begin position="1525"/>
        <end position="1651"/>
    </location>
</feature>
<comment type="caution">
    <text evidence="6">The sequence shown here is derived from an EMBL/GenBank/DDBJ whole genome shotgun (WGS) entry which is preliminary data.</text>
</comment>
<feature type="region of interest" description="Disordered" evidence="1">
    <location>
        <begin position="3760"/>
        <end position="3792"/>
    </location>
</feature>
<feature type="domain" description="DUF7507" evidence="4">
    <location>
        <begin position="7643"/>
        <end position="7735"/>
    </location>
</feature>
<feature type="region of interest" description="Disordered" evidence="1">
    <location>
        <begin position="7730"/>
        <end position="7762"/>
    </location>
</feature>
<dbReference type="SMART" id="SM00710">
    <property type="entry name" value="PbH1"/>
    <property type="match status" value="10"/>
</dbReference>
<feature type="region of interest" description="Disordered" evidence="1">
    <location>
        <begin position="5762"/>
        <end position="5784"/>
    </location>
</feature>
<feature type="domain" description="DUF11" evidence="2">
    <location>
        <begin position="4264"/>
        <end position="4374"/>
    </location>
</feature>
<dbReference type="Pfam" id="PF01345">
    <property type="entry name" value="DUF11"/>
    <property type="match status" value="17"/>
</dbReference>
<feature type="domain" description="DUF7507" evidence="4">
    <location>
        <begin position="6984"/>
        <end position="7082"/>
    </location>
</feature>
<name>A0A9X0WHS0_9GAMM</name>
<sequence>MSPPGSDVRVRLPDWRIPIALALLLFSSLVAATTTINHSFSPATILQGDGSTYRISIANDALVPLTDAAVTVLLPTAIVISDPLTIGENSCGFTVSAAVPGTNIVYLTGGTIPAGTGAVDGLCRFEIGVRSVTPGNHVANIPANSTPDAESAGYRALENTVPVFNETAANATLSVSPVQPPTGTKSFSPSPAIAGDPTRLTITLSNPNPSATIPLTSFTDALPNGMLIADPANASSSCSGTGAVNGSLTAAPGAASLTLTGGTIGEGGSCTLSVDVIAASVGSLTNSLAEGAIGNTRGLTSPAFERELPVVTPIGVSKTFGADVIPAGQPVLMTIRIANNSLVNPLEITSFADDLTGTTLRIRDTQSDPAAPADPTVACTGGGPVDGTLDYTPDNQDTTLTLTGANAGPSGACTITAYVTSLIDGQHTNSIPSNAVQNPGNLPSPAASASLGVNAQLTVDKSVSLNNVAPGQWTRFTVTIFNWSGGPVGNVNFTDNLPSADDSQMVLRGTNPVSSVGCEGGTFAGEDGEDTLTWTDGTIPGGSGLNPGVCTIVFDARLPEDAPNGLTFTNEIPISGICGTDDICNTGPSPAVNTVSVSSVAVGKSFSPASIPQGGQSTLTIRIRNRVAQQLNDVNLTDNLPTGVTLAANPMVTNTCGGTLEAFPNTSQLILTDGTIAPRPDFEESSDCIITARVTGSLVGNYENIITPTDFDSSVGTIPANVSATLGIATGLSGSKSFTPTAVATGGRARVKITLLNGFNGTLTNVSVTDPLGTGLTVANPANASSNCAGSPTLVVNPGATSVQLLGATLPASGSCDLFFDVVTSGSGPWLNTIPAGNITSAEGPVSTGDITATLAETDAALSINKSFDPVIITGGVPSLLRIDIINPTAIPMQGIQLTDTLPNGIEVYSVPDASTTCPGGLVTAIPGDNKVILSGASIAPNQTCQVFATVTSVSFLNLTNSLAVGAIVTDQGYTNSVGASATLSTLQGLGVTKSFSPDVIGVGQTARLRIRLISTLDPNAANPVTLTGVSYTDNLPTGMLVADPPAIATNCAGTGTGDAPLVTTSNVANNGVITVSQATIPPGSNCFIDVDIQVDDLGAYTNIIPERQVVSDQGVLNESETQATLNVVESPTLAKAFAEPFRNPGQPNRLTVTINNNDPSLTLTNVALTDTLPAGLAIANPANAATTCGNGQVIASPGEAFMRLIGATLPANSSCTFSADVVGNDAGEYINFIDVGALTSDQGLTNTGTAQATMGVGSPPGIAKAFDPVGMAPGDTATLTITLTNPNAAAVSLTEPLIDALPGNLFVANTPNPSTTCTGGSLTANAGATSISLAAGAEIPGDSSCTISVDVTTSVEGVYTNLIAAGQLQTTTGSNPSPATASLAVSEDGPLAPPTVAKTFSPGTIMAGGTSTLTLSLGNPNASSLTLSADFIDTLPTGVVIADPASVGGTCAIGSVTATAGSNSITYADGAEIPAGGCTITVAVTSNTGGSYTNSIPAGALETNGGTNLNPATAGLVVQTPTPPTVGKAFAPNTINPGGVARLTISLGNANAGAITLSADLVDTLPTGVTIADPANIGGTCTVGSITATAGSGTITYASGAEIPSGGCTIAVDVTASDSTGSPFVNTIPAGALQTDAGNNGAPATANLFINPPQPPSLSKFFSPSGIIVGGTSTLTLSFGNGNLAPTTLAADLVDTLPFGVVIADPPNIQAVNGCDAGKVVATAGGGTVTYQSGAPIPVGGCSISVNVISSVASQAGHLNSIAAGALQTTDFGASTVGTSARLKVSPLGISKAVDGSIGPLAIGDEVTYSVDITVPAGLNSLNPFVVRGLTLTDTLPDGLEYLTGTYSLTQNSSLSYAGPLPSDFTVAGDTLTAALGQITNASGAPQSFTISYRLRIENLPATVAGSQLINTATLSSNDSAATWDDNATVTVGEPALAITKAMTPAANLTAGDLVTVSLTVTNTGEVPAFEVAVTDLLNDGTDNDLFALAATGITDTSTGTGVDDFDFGYDENTGTITFTAKPGVSLAANGGTVTFSFTATVGPDIRTGWTYSNAASAIGNSQDGGTNGRETPEVDSNTATVNTGVAAVAKTIAATSEPWTTNTQVAIGEVITYRLTYTVPQGVTVSPLNAAIFADTLPMGQQFLTGTATIRASAAGVIIADGSQVTGVANDGELPTTTATPITPSVGGQNLGFAVGTVRNTGTGAAQVIIDFDALVLNTSNNNHNEDKTNTATLNYVNRDGNTQSQTATQQTRIVEPLPSVTKSSSPTTASGGDTVTFTVVATAATGSNRTRLWDVVVTDTLPARYLNPTLTSAVLSRGNVNVTTCGSFAGQTLTLSMDCLDAAERYLAPGQTITLTYTATLDPSIAFEEVVTNTAQVRGTSLPGSYGTGNATPGAPDSDTGERTGSNQPNTSGQAVNDLNATASATLTANRPSLTKEVADASLPIGAITTATITVSVPVGQTGNFVITDTLPAGLRYTGAPISITLGSGVSASNSPPIEPGAGTDPLVFDFGTVQNSAATSQSIVITYPVQVENVLGNQRNTQLTNTAVLTYSGASAPFPADSATITVREPALALSKTITAGTPAVAGSEVSYQLTVSNTDSFATAYRMNLTDVLPADLLGANGGDGPFFTDIAVINPDDAVLKSAGGVLIAGDAVQSTANTLAWPLFDLPPNTTLTISYTATVVADAVTGTTLTNEVAAKYNSLAAGTDGRDGSDVLDDTDPNALNNYGQTTSRDLTLDANIALQKTLTTDQPDANFAIGEEVLFDVKVSLLAGVTNNVVVTDTLPAGLAFVEMVGNPIAEPGISYTGAGTAMENPTGTVTVDLGDVTIDPGVVDKSLNLQFKTQVRNIASNQNGVDLTNSATATSDIGDATDTLDVTVVEPVLQVTKTPDTTVPALGNLVTYTVVVSHATGSTADAYQVELTDLIQTGLTYQAGSTTGQASVDETNPAAPVFTLGSIANGETKTFSYQAEVDLDAVVGSALQNQISGSFASTADANGAADSGRNGINGVVGLNDYVFGTTADVTPATTAFLYPVKTVALVEDVDSNGQVDPGDTLEYTIVLTNQGADATGVVFTDPIPANTTYVASSLTSDVGTVDDSGAPNLQVNVGNLAAGATAIITFRVTVDGGTAVGTVISNQGLVDSDQTVPTPTDADGVRDNGFQPTEVPVGGQPPLQSPLYAEKRVLLINDVAGNGVVNPGDTLRYSLVLSNLGDQPLTNVALTDVIPAGLTYVADSVNSSAGTATVSGQSLTWAVPTLAAGDFEILDFRVTVDDPLPGSATDFTFTNQGATTSNETPPGLTDGNGNPSDGFQPTEIDATTGAGAPRLDVQKRWSLAQDLNGNGLANPGDVIGYQISVTNEGSAATIDARLTDAIPANTTLVAGSVTTDRGVVTGTDPIAINLGSLLPGEVATVRFQVTINASVADGTIIENQATLTGNNFDDIDSDDNGNPADGRNPTQTPVVTDDPGVATPGGLTKTLVATSESASTGAEVLIGEVVTYQVSVQVPPGTLREALIEDVLPAGLGYIPGTARLSRTFTTGLNAAQNPGDINAAASGVFVTLFDGSELQQSGQTLRLLLGDVINSDAAAATYTLEYQAVVRNVAANRAGTDLDNQATLRWLTALNQPANLSPVTQTLTVLEPALAIAKEANPSVIVPEGTTTFTLTITHPSGGNRATAYDVQLSDLFTNWASIDPGSITTTPSDGVIDVDTSASTTSALNVSVGTFPVDGQLVITVEATDAGVRDDFVDNTANLTWTSLPGAQGTNDATPGAPGSETGERTGSGGTNNYAASATERVRVVDVNFAKALDNAQGRYAIGDEVEYRLTVTLPPDLDDLDKVVLENSVIADVLDAGLVYVPDSLVATLQDGDITVSPALPGDFTVTPNSPQTGETTLTFNAGTLTNTNIEEARTLVLTYRARVANVPANQNHHLLDNAATFDFNVRGNPSAEQLSDAAQVQVGEPNLALAKTIMTATTGLDAGSVVGFQVVVSNTGTTTAFDTVLSDTLPPRLRDITDLQVTGTSGGAPMPTLGIDGDTWSSDPFDLPVGGSVTLTFSATLTNDVQQGQTIQNQVLADYDSRSGDDPNQRAYDADALSPVITVNAEVTLDKAFHPNPAKTSYTIGEEFQYRLTLGIIEGVTRAVSIVDTLPDGVTYLNATVGLGNTGIIIGNPASQPTDVTGQVLTFNFGDISNPANGNPNDDVITIDIRVRVDNLAANQAGTVLGNNAHVDYTDGQDAAQRVDFDADAEEPGIQPLEATLVEPDLSLNKTVNPSDAALGTEVEFTLSIAHTTDSGSDAFDLVVVDSLPAGLTYVNGSASLAPTSVTGDSSTGQVLTFNLGSLTTAAGQTQVTLRALAERDLVIGQALTNSARLTWASLPGATGAPDSGRNGSDGEGGLNDYVSTGEAVVTPTTPAFLYPVKTVALVDDVDSNGQVDPGDTLEYTIVLTNQGADATGVVFTDPIPANTTYVASSLTSDVGTVDDSGAPNLQVNVGNLAAGATAIITFRVTVDGGTAVGTVISNQGLVDSDQTVPTPTDADGVRDNGFQPTEVPVGGQPPLQSPLYAEKRVLLINDVAGNGVVNPGDTLRYSLVLSNLGDQPLTNVALTDVIPAGLTYVADSVNSSAGTATVSGQSLTWAVPTLAAGDFEILDFRVTVDDPLPGSATDFTFTNQGATTSNETPPGLTDGNGNPSDGFQPTEIDATTGAGAPRLDVQKRWSLAQDLNGNGLANPGDVIGYQISVTNEGSAATIDARLTDAIPANTTLVAGSVTTDRGVVTGTDPIAINLGSLLPGEVATVRFQVTINASVADGTIIENQATLTGNNFDDIDSDDNGNPADGRNPTQTPVVTDDPGVATPGGLTKTLVATSESASTGAEVLIGEVVTYQVSVQVPPGTLREALIEDVLPAGLGYIPGTARLSRTFTTGLNAAQNPGDINAAASGVFVTLFDGSELQQSGQTLRLLLGDVINSDAAAATYTLEYQAVVRNVAANRAGTDLDNQATLRWLTALNQPANLSPVTQTLTVLEPALAIAKEANPSVIVPEGTTTFTLTITHPSGGNRATAYDVQLSDLFTNWASIDPGSITTTPSDGVIDVDTSASTTSALNVSVGTFPVDGQLVITVEATDAGVRDDFVDNTANLTWTSLPGAQGTNDATPGAPGSETGERTGSGGTNNYAASATERVRVVDVNFAKALDNAQGRYAIGDEVEYRLTVTLPPDLDDLDKVVLENSVIADVLDAGLVYVPDSLVATLQDGDITVSPALPGDFTVTPNSPQTGETTLTFNAGTLTNTNIEEARTLVLTYRARVANVPANQNHHLLDNAATFDFNVRGNPSAEQLSDAAQVQVGEPNLALAKTIMTATTGLDAGSVVGFQVVVSNTGTTTAFDTVLSDTLPPRLRDITDLQVTGTSGGAPMPTLGIDGDTWSSDPFDLPVGGSVTLTFSATLTNDVQQGQTIQNQVLADYDSRSGDDPNQRAYDADALSPVITVNAEVTLDKAFHPNPAKTSYTIGEEFQYRLTLGIIEGVTRAVSIVDELPAGVSFLDAEVGLGNTGIGTEESIGPNDQPTTVVGISATGQTLTFDLGDISNPANGNPNDDVITIDIRVRVDNLAANQAGTVLRNNAHVDYTDGQDAAQRVDFDADAEEPGIQPLEATLVEPDLNLIKTVNPSDAALGTEVEFTLSIAHTVDSGSDAFDLVVVDTLPAGLTYVVGSASPAPASVDGQVLTFNFSSLSISNGNRQVTLRALLASDLSMNEVLTNQARLTWASLPGATGAPDSGRNGSDGESGLNDYVNQDSQGVTVLVPSIALSKVGTLNDDDDIAGVSAGDTITYAFTVTNTGNATLNNITLADLVEGVTINGDSIATLAPAQVDSTTFTGTYTLTQDDIDTGSFTNTATVTGQYPGYPDVTDSDDDTQTLEQEPALALVKVLTSADPDPIVVGSELTYTVTATNGGNVTLTNVVVSDSRITPASATCASVAPTETCVLTGTYTVLQADVDAGRVLNTATADSNETAEVSDELNTPIATAPVLAIDKLLTSADPDPIVVGSELTYTVTATNGGDVTLTNVVVSDDLITPDEITCASVAVGGTCVLEGTYTVLQADVDAGRVLNTATADSNETAEVSDELNTPIATAPVLAIDKLLTSADPDPIVVGSELTYTVTATNGGDVTLTNVVVSDDLITPDEITCASVAVGGTCVLEGTYTVLQADVDAGRVLNTATAGSDQTESVEDTLTTSISAEAALTLVKSADPQTYAAVGDEITYTFEVTNSGNVTLFAPFAVADDRIAEVDCSGAPATLLPGAGFTCTASDSITAEDLIEGSVTNVASATGADGNGDQVTSPTDTATVRVEAADVGILKSASPASANPGDVVTFTLTLSNAGPADATGVSLLDTLPNGYDAPAAISTGGVYDGTAGTIRWSGLSVSSGASLTLSYTALARVPGDGVTFVNTVTVTGSDQYDPNLDNNTATATVVPLVADLAITKTQVQAPATPGQDPSTLVAVEPSAIGAGETLYYLLKVENLGPDAALDVTVSDTLPDGIRGAERSFNVGNSWGDWTGSFNVTSLAAGATTYILIRGQVDAAQTETLVNVATVASAVTADPNPENNDDTLETPVVARADLELEKVQLVAPLEIGGLIEYRLTVTNRGPAVAAGVVIEDALDALIDAAEYSTDGGLTYVSPWTGSYTLQDDLAVGASFVLRLRGTLVDDGSNPEIIGNTATVTAATEDPNPDNNSDTTETPIDVDADVRIEKTGPASVIAGEPIGYSITVTNDGPATALDVRINDSFASSVFDAVEVSGDGGTNWSPWTGQYVVGDLAVGESRTIALRAIVRGNVAVGTVLRNTAEAESVTPDRELGNNTDRADTTVGGSADVGVVKTLQSAPEAVVAGGSVEFLITYFNLGPSDATNFIVDDVVPEGLTDVEASFCELPFVEWTTPRNVGTVVAGGDCAIVIRGTLAADFDGDLTNTAVVRSDLPDPDDSNNEDSATVTVLTPALSLTKTATALNGGTPDPFVYTAVGDTITYTFAVTNTGNAPLSAVVVSDDTFGVDVGTVDTLAVDATATFTYDHLVTAADLDAGVLNNTATATGTYGGTAYEATDTATVSGEQAGALTLEKTATLVNGAAAEPGEALVFAAVDDEIRYSYTLTNTGNVTLTGLAVADDKTPVTCPESTLAAGAEITCTATYAVTQADLDAGEVTNRATASGLDPSEREVTSEEATATVEAAQGPELTLEKVLDAVPAEIASGTVLTYTVTATNSGNVTLTAVVVSDPLLTSDSQQTCASVAPGETCVLTGRYPVTQADVDAGEVENTATVDSDQTEPVEDTVITPIAGRAELTLAKLLSEAPEPIALDSVLTYTVTATNSGTVTLTTVVVSDSRITPNEQTCASVAPGETCVLTGRYTVTQDDVDAGAVLNTATADSEQTDPPVEAELTTPIAATPALSVAKVLSSASTDPVAAGSELTYTVTATNTGNVTLTEVVVSDSLIDPSTFTCARVGVGDTCVLTGTYVVSQADVDAGQVLNTATADSAQTDPVEDALTTPIAPVPALSVVKALTGANPDPIVVGSVLSYTVTATNDGTVTLAEVVVSDNRITPASATCASVAPGATCVLTGSYTVTQTDVDAGAVVNTAAAQSDQTDPVEDTLTTAIETDPALELEKVLSGADPDPVVLGRVLTYTVTATNTGDVTLTAVVVSDSLLTPNEQTCASVAPGATCVLTGTYTVTLADVIAGSVVNTASVDSDQTEPQTTELTTLVQPPVAPTAADDASLDNPIGTPVTLPVVDNDAAADGRTLDPTTVVMVDADAGSDGKTKTVEGEGTWTVDPDTGAITFTPESGFEGNPTPIQYQVSDDLGTPSNPATVTVTYLGAPALTLEKVLSGANPDPVVFGSVLTYTVTATNDGDVTLTNVVVSDDLITPDEITCASVAPGATCELVGTYT</sequence>
<dbReference type="InterPro" id="IPR026466">
    <property type="entry name" value="Fim_isopep_form_D2_dom"/>
</dbReference>
<dbReference type="Pfam" id="PF19076">
    <property type="entry name" value="CshA_repeat"/>
    <property type="match status" value="1"/>
</dbReference>
<evidence type="ECO:0000259" key="2">
    <source>
        <dbReference type="Pfam" id="PF01345"/>
    </source>
</evidence>
<feature type="domain" description="DUF11" evidence="2">
    <location>
        <begin position="6345"/>
        <end position="6464"/>
    </location>
</feature>
<feature type="domain" description="DUF7507" evidence="4">
    <location>
        <begin position="5798"/>
        <end position="5903"/>
    </location>
</feature>
<feature type="domain" description="DUF11" evidence="2">
    <location>
        <begin position="6738"/>
        <end position="6854"/>
    </location>
</feature>
<organism evidence="6 7">
    <name type="scientific">Thiocapsa imhoffii</name>
    <dbReference type="NCBI Taxonomy" id="382777"/>
    <lineage>
        <taxon>Bacteria</taxon>
        <taxon>Pseudomonadati</taxon>
        <taxon>Pseudomonadota</taxon>
        <taxon>Gammaproteobacteria</taxon>
        <taxon>Chromatiales</taxon>
        <taxon>Chromatiaceae</taxon>
        <taxon>Thiocapsa</taxon>
    </lineage>
</organism>
<keyword evidence="7" id="KW-1185">Reference proteome</keyword>
<feature type="region of interest" description="Disordered" evidence="1">
    <location>
        <begin position="3440"/>
        <end position="3473"/>
    </location>
</feature>
<dbReference type="RefSeq" id="WP_200387771.1">
    <property type="nucleotide sequence ID" value="NZ_NRSD01000008.1"/>
</dbReference>
<feature type="domain" description="DUF7507" evidence="4">
    <location>
        <begin position="6021"/>
        <end position="6112"/>
    </location>
</feature>
<feature type="compositionally biased region" description="Polar residues" evidence="1">
    <location>
        <begin position="6722"/>
        <end position="6731"/>
    </location>
</feature>
<evidence type="ECO:0008006" key="8">
    <source>
        <dbReference type="Google" id="ProtNLM"/>
    </source>
</evidence>
<feature type="domain" description="DUF7507" evidence="4">
    <location>
        <begin position="7537"/>
        <end position="7630"/>
    </location>
</feature>
<dbReference type="InterPro" id="IPR047589">
    <property type="entry name" value="DUF11_rpt"/>
</dbReference>
<feature type="region of interest" description="Disordered" evidence="1">
    <location>
        <begin position="4666"/>
        <end position="4698"/>
    </location>
</feature>
<dbReference type="InterPro" id="IPR026395">
    <property type="entry name" value="CshA_fibril"/>
</dbReference>
<dbReference type="Gene3D" id="2.60.40.10">
    <property type="entry name" value="Immunoglobulins"/>
    <property type="match status" value="4"/>
</dbReference>
<gene>
    <name evidence="6" type="ORF">CKO25_09955</name>
</gene>
<feature type="domain" description="DUF11" evidence="2">
    <location>
        <begin position="5347"/>
        <end position="5468"/>
    </location>
</feature>
<feature type="compositionally biased region" description="Polar residues" evidence="1">
    <location>
        <begin position="4666"/>
        <end position="4680"/>
    </location>
</feature>
<feature type="domain" description="DUF7507" evidence="4">
    <location>
        <begin position="7858"/>
        <end position="7928"/>
    </location>
</feature>
<evidence type="ECO:0000256" key="1">
    <source>
        <dbReference type="SAM" id="MobiDB-lite"/>
    </source>
</evidence>
<reference evidence="6 7" key="1">
    <citation type="journal article" date="2020" name="Microorganisms">
        <title>Osmotic Adaptation and Compatible Solute Biosynthesis of Phototrophic Bacteria as Revealed from Genome Analyses.</title>
        <authorList>
            <person name="Imhoff J.F."/>
            <person name="Rahn T."/>
            <person name="Kunzel S."/>
            <person name="Keller A."/>
            <person name="Neulinger S.C."/>
        </authorList>
    </citation>
    <scope>NUCLEOTIDE SEQUENCE [LARGE SCALE GENOMIC DNA]</scope>
    <source>
        <strain evidence="6 7">DSM 21303</strain>
    </source>
</reference>
<feature type="domain" description="DUF7507" evidence="4">
    <location>
        <begin position="7326"/>
        <end position="7420"/>
    </location>
</feature>
<feature type="region of interest" description="Disordered" evidence="1">
    <location>
        <begin position="2381"/>
        <end position="2419"/>
    </location>
</feature>
<feature type="region of interest" description="Disordered" evidence="1">
    <location>
        <begin position="2059"/>
        <end position="2078"/>
    </location>
</feature>
<feature type="domain" description="DUF7507" evidence="4">
    <location>
        <begin position="7219"/>
        <end position="7312"/>
    </location>
</feature>
<feature type="domain" description="DUF11" evidence="2">
    <location>
        <begin position="4729"/>
        <end position="4832"/>
    </location>
</feature>
<feature type="compositionally biased region" description="Polar residues" evidence="1">
    <location>
        <begin position="1370"/>
        <end position="1381"/>
    </location>
</feature>
<feature type="domain" description="DUF7507" evidence="4">
    <location>
        <begin position="7430"/>
        <end position="7522"/>
    </location>
</feature>
<feature type="domain" description="DUF11" evidence="2">
    <location>
        <begin position="2888"/>
        <end position="3001"/>
    </location>
</feature>
<dbReference type="InterPro" id="IPR013783">
    <property type="entry name" value="Ig-like_fold"/>
</dbReference>
<feature type="compositionally biased region" description="Low complexity" evidence="1">
    <location>
        <begin position="7734"/>
        <end position="7747"/>
    </location>
</feature>
<feature type="domain" description="DUF7507" evidence="4">
    <location>
        <begin position="6127"/>
        <end position="6218"/>
    </location>
</feature>
<feature type="domain" description="DUF7933" evidence="5">
    <location>
        <begin position="181"/>
        <end position="303"/>
    </location>
</feature>
<dbReference type="EMBL" id="NRSD01000008">
    <property type="protein sequence ID" value="MBK1644967.1"/>
    <property type="molecule type" value="Genomic_DNA"/>
</dbReference>
<evidence type="ECO:0000313" key="7">
    <source>
        <dbReference type="Proteomes" id="UP001138802"/>
    </source>
</evidence>
<feature type="region of interest" description="Disordered" evidence="1">
    <location>
        <begin position="3285"/>
        <end position="3317"/>
    </location>
</feature>
<feature type="domain" description="DUF7933" evidence="5">
    <location>
        <begin position="316"/>
        <end position="453"/>
    </location>
</feature>
<feature type="domain" description="DUF7933" evidence="5">
    <location>
        <begin position="864"/>
        <end position="984"/>
    </location>
</feature>
<feature type="domain" description="DUF7507" evidence="4">
    <location>
        <begin position="5914"/>
        <end position="6006"/>
    </location>
</feature>
<feature type="domain" description="DUF11" evidence="2">
    <location>
        <begin position="6611"/>
        <end position="6729"/>
    </location>
</feature>
<feature type="domain" description="DUF7933" evidence="5">
    <location>
        <begin position="602"/>
        <end position="726"/>
    </location>
</feature>
<dbReference type="Proteomes" id="UP001138802">
    <property type="component" value="Unassembled WGS sequence"/>
</dbReference>
<feature type="domain" description="DUF7933" evidence="5">
    <location>
        <begin position="735"/>
        <end position="855"/>
    </location>
</feature>
<evidence type="ECO:0000313" key="6">
    <source>
        <dbReference type="EMBL" id="MBK1644967.1"/>
    </source>
</evidence>
<feature type="domain" description="DUF7507" evidence="4">
    <location>
        <begin position="7121"/>
        <end position="7206"/>
    </location>
</feature>
<dbReference type="InterPro" id="IPR055354">
    <property type="entry name" value="DUF7507"/>
</dbReference>
<feature type="domain" description="DUF7933" evidence="5">
    <location>
        <begin position="458"/>
        <end position="552"/>
    </location>
</feature>
<feature type="region of interest" description="Disordered" evidence="1">
    <location>
        <begin position="5139"/>
        <end position="5173"/>
    </location>
</feature>
<feature type="compositionally biased region" description="Polar residues" evidence="1">
    <location>
        <begin position="2406"/>
        <end position="2419"/>
    </location>
</feature>
<evidence type="ECO:0000259" key="5">
    <source>
        <dbReference type="Pfam" id="PF25564"/>
    </source>
</evidence>
<feature type="domain" description="CshA" evidence="3">
    <location>
        <begin position="7749"/>
        <end position="7847"/>
    </location>
</feature>
<evidence type="ECO:0000259" key="4">
    <source>
        <dbReference type="Pfam" id="PF24346"/>
    </source>
</evidence>
<feature type="compositionally biased region" description="Polar residues" evidence="1">
    <location>
        <begin position="5139"/>
        <end position="5151"/>
    </location>
</feature>
<feature type="region of interest" description="Disordered" evidence="1">
    <location>
        <begin position="4378"/>
        <end position="4399"/>
    </location>
</feature>
<feature type="domain" description="DUF7933" evidence="5">
    <location>
        <begin position="35"/>
        <end position="142"/>
    </location>
</feature>
<feature type="region of interest" description="Disordered" evidence="1">
    <location>
        <begin position="6713"/>
        <end position="6734"/>
    </location>
</feature>
<proteinExistence type="predicted"/>
<protein>
    <recommendedName>
        <fullName evidence="8">DUF11 domain-containing protein</fullName>
    </recommendedName>
</protein>
<feature type="domain" description="DUF11" evidence="2">
    <location>
        <begin position="2262"/>
        <end position="2383"/>
    </location>
</feature>
<dbReference type="SUPFAM" id="SSF49401">
    <property type="entry name" value="Bacterial adhesins"/>
    <property type="match status" value="2"/>
</dbReference>
<accession>A0A9X0WHS0</accession>
<dbReference type="NCBIfam" id="TIGR01451">
    <property type="entry name" value="B_ant_repeat"/>
    <property type="match status" value="26"/>
</dbReference>
<feature type="domain" description="DUF7507" evidence="4">
    <location>
        <begin position="6233"/>
        <end position="6332"/>
    </location>
</feature>
<dbReference type="NCBIfam" id="TIGR04226">
    <property type="entry name" value="RrgB_K2N_iso_D2"/>
    <property type="match status" value="6"/>
</dbReference>
<dbReference type="PANTHER" id="PTHR34819:SF3">
    <property type="entry name" value="CELL SURFACE PROTEIN"/>
    <property type="match status" value="1"/>
</dbReference>
<feature type="domain" description="DUF7933" evidence="5">
    <location>
        <begin position="1395"/>
        <end position="1519"/>
    </location>
</feature>
<feature type="domain" description="DUF7933" evidence="5">
    <location>
        <begin position="1132"/>
        <end position="1257"/>
    </location>
</feature>
<dbReference type="InterPro" id="IPR051172">
    <property type="entry name" value="Chlamydia_OmcB"/>
</dbReference>
<dbReference type="InterPro" id="IPR001434">
    <property type="entry name" value="OmcB-like_DUF11"/>
</dbReference>
<feature type="domain" description="DUF11" evidence="2">
    <location>
        <begin position="6863"/>
        <end position="6980"/>
    </location>
</feature>
<feature type="non-terminal residue" evidence="6">
    <location>
        <position position="7928"/>
    </location>
</feature>